<protein>
    <submittedName>
        <fullName evidence="1">Uncharacterized protein</fullName>
    </submittedName>
</protein>
<comment type="caution">
    <text evidence="1">The sequence shown here is derived from an EMBL/GenBank/DDBJ whole genome shotgun (WGS) entry which is preliminary data.</text>
</comment>
<proteinExistence type="predicted"/>
<keyword evidence="2" id="KW-1185">Reference proteome</keyword>
<evidence type="ECO:0000313" key="2">
    <source>
        <dbReference type="Proteomes" id="UP000434101"/>
    </source>
</evidence>
<dbReference type="Proteomes" id="UP000434101">
    <property type="component" value="Unassembled WGS sequence"/>
</dbReference>
<dbReference type="AlphaFoldDB" id="A0A6B0VQA2"/>
<gene>
    <name evidence="1" type="ORF">GS429_16750</name>
</gene>
<dbReference type="EMBL" id="WUYX01000053">
    <property type="protein sequence ID" value="MXV63678.1"/>
    <property type="molecule type" value="Genomic_DNA"/>
</dbReference>
<accession>A0A6B0VQA2</accession>
<sequence>MAGTHTNALAATTAELHWDVTDIARGEPKEEWTVRLGSGEAIGEIASGEPLTIHWAPDSGYWRGEWGEEATYGRHREGGRYDLERITRGRWLRQLVLAGAWGPPQVEENGRFTIEAETADETGALADAIDAESIESYEATGSIDEDGIIREFDAEYQYTTDHTDRLHIHQVRLRVDNVGDVSVSPPDWIDTARDRAPEVTMDFVQDRQFIELTMHDGNPMVPPTYLTVHSEHQGSLPIAGNLGPLSEPVSAGDTLYLYLEDGVVHASRDELPDNVSPEPFEDEIAIWAQRGREYFFITSR</sequence>
<organism evidence="1 2">
    <name type="scientific">Natronorubrum halalkaliphilum</name>
    <dbReference type="NCBI Taxonomy" id="2691917"/>
    <lineage>
        <taxon>Archaea</taxon>
        <taxon>Methanobacteriati</taxon>
        <taxon>Methanobacteriota</taxon>
        <taxon>Stenosarchaea group</taxon>
        <taxon>Halobacteria</taxon>
        <taxon>Halobacteriales</taxon>
        <taxon>Natrialbaceae</taxon>
        <taxon>Natronorubrum</taxon>
    </lineage>
</organism>
<name>A0A6B0VQA2_9EURY</name>
<evidence type="ECO:0000313" key="1">
    <source>
        <dbReference type="EMBL" id="MXV63678.1"/>
    </source>
</evidence>
<dbReference type="OrthoDB" id="237364at2157"/>
<reference evidence="1 2" key="1">
    <citation type="submission" date="2020-01" db="EMBL/GenBank/DDBJ databases">
        <title>Natronorubrum sp. JWXQ-INN 674 isolated from Inner Mongolia Autonomous Region of China.</title>
        <authorList>
            <person name="Xue Q."/>
        </authorList>
    </citation>
    <scope>NUCLEOTIDE SEQUENCE [LARGE SCALE GENOMIC DNA]</scope>
    <source>
        <strain evidence="1 2">JWXQ-INN-674</strain>
    </source>
</reference>
<dbReference type="RefSeq" id="WP_160066480.1">
    <property type="nucleotide sequence ID" value="NZ_WUYX01000053.1"/>
</dbReference>